<dbReference type="InterPro" id="IPR007577">
    <property type="entry name" value="GlycoTrfase_DXD_sugar-bd_CS"/>
</dbReference>
<dbReference type="Pfam" id="PF04488">
    <property type="entry name" value="Gly_transf_sug"/>
    <property type="match status" value="1"/>
</dbReference>
<evidence type="ECO:0000313" key="2">
    <source>
        <dbReference type="EMBL" id="API86486.1"/>
    </source>
</evidence>
<dbReference type="GO" id="GO:0016020">
    <property type="term" value="C:membrane"/>
    <property type="evidence" value="ECO:0007669"/>
    <property type="project" value="GOC"/>
</dbReference>
<reference evidence="2 3" key="1">
    <citation type="journal article" date="2016" name="Appl. Environ. Microbiol.">
        <title>Whole genome relationships among Francisella bacteria of diverse origin define new species and provide specific regions for detection.</title>
        <authorList>
            <person name="Challacombe J.F."/>
            <person name="Petersen J.M."/>
            <person name="Gallegos-Graves V."/>
            <person name="Hodge D."/>
            <person name="Pillai S."/>
            <person name="Kuske C.R."/>
        </authorList>
    </citation>
    <scope>NUCLEOTIDE SEQUENCE [LARGE SCALE GENOMIC DNA]</scope>
    <source>
        <strain evidence="3">TX07-7310</strain>
    </source>
</reference>
<dbReference type="InterPro" id="IPR029044">
    <property type="entry name" value="Nucleotide-diphossugar_trans"/>
</dbReference>
<organism evidence="2 3">
    <name type="scientific">Francisella uliginis</name>
    <dbReference type="NCBI Taxonomy" id="573570"/>
    <lineage>
        <taxon>Bacteria</taxon>
        <taxon>Pseudomonadati</taxon>
        <taxon>Pseudomonadota</taxon>
        <taxon>Gammaproteobacteria</taxon>
        <taxon>Thiotrichales</taxon>
        <taxon>Francisellaceae</taxon>
        <taxon>Francisella</taxon>
    </lineage>
</organism>
<dbReference type="STRING" id="573570.F7310_03580"/>
<dbReference type="GO" id="GO:0000030">
    <property type="term" value="F:mannosyltransferase activity"/>
    <property type="evidence" value="ECO:0007669"/>
    <property type="project" value="TreeGrafter"/>
</dbReference>
<dbReference type="AlphaFoldDB" id="A0A1L4BRL4"/>
<evidence type="ECO:0000256" key="1">
    <source>
        <dbReference type="ARBA" id="ARBA00022679"/>
    </source>
</evidence>
<dbReference type="RefSeq" id="WP_072711835.1">
    <property type="nucleotide sequence ID" value="NZ_CP016796.1"/>
</dbReference>
<dbReference type="GO" id="GO:0051999">
    <property type="term" value="P:mannosyl-inositol phosphorylceramide biosynthetic process"/>
    <property type="evidence" value="ECO:0007669"/>
    <property type="project" value="TreeGrafter"/>
</dbReference>
<sequence length="303" mass="35860">MKYFKSYLPKNNSVIEEGNIPKKIFMTWSSHELSDTMYNNIQLWIEKNPDWELHLYDDQECIEFIESNFDQDVLDTYNNLFPTAYKADLFRYCLLYIYGGVYTDVKMVPLEPLSEIITKGIDFLSAKDRLFDRFEFDGYIFQAFLCAKPKHQFFKQAIKMIVENSQTGYYGNDPLCPTGPGLLGRAINICCNRSKTSKIGLGIHCINDFNFELLKHGDSAIVDKNDKQLILDRYSDYRKELHSGFELARRYNACWFINRAYIKSHKPKSKKKYFLKNKFTYTLRYVYFVKIVKILKKIFNKNK</sequence>
<keyword evidence="3" id="KW-1185">Reference proteome</keyword>
<gene>
    <name evidence="2" type="ORF">F7310_03580</name>
</gene>
<name>A0A1L4BRL4_9GAMM</name>
<evidence type="ECO:0000313" key="3">
    <source>
        <dbReference type="Proteomes" id="UP000184222"/>
    </source>
</evidence>
<keyword evidence="2" id="KW-0328">Glycosyltransferase</keyword>
<dbReference type="EMBL" id="CP016796">
    <property type="protein sequence ID" value="API86486.1"/>
    <property type="molecule type" value="Genomic_DNA"/>
</dbReference>
<proteinExistence type="predicted"/>
<dbReference type="SUPFAM" id="SSF53448">
    <property type="entry name" value="Nucleotide-diphospho-sugar transferases"/>
    <property type="match status" value="1"/>
</dbReference>
<accession>A0A1L4BRL4</accession>
<keyword evidence="1 2" id="KW-0808">Transferase</keyword>
<dbReference type="PANTHER" id="PTHR32385">
    <property type="entry name" value="MANNOSYL PHOSPHORYLINOSITOL CERAMIDE SYNTHASE"/>
    <property type="match status" value="1"/>
</dbReference>
<protein>
    <submittedName>
        <fullName evidence="2">Mannosyltransferase</fullName>
    </submittedName>
</protein>
<dbReference type="Proteomes" id="UP000184222">
    <property type="component" value="Chromosome"/>
</dbReference>
<dbReference type="Gene3D" id="3.90.550.20">
    <property type="match status" value="1"/>
</dbReference>
<dbReference type="OrthoDB" id="9802987at2"/>
<dbReference type="InterPro" id="IPR051706">
    <property type="entry name" value="Glycosyltransferase_domain"/>
</dbReference>
<dbReference type="KEGG" id="frx:F7310_03580"/>
<dbReference type="PANTHER" id="PTHR32385:SF15">
    <property type="entry name" value="INOSITOL PHOSPHOCERAMIDE MANNOSYLTRANSFERASE 1"/>
    <property type="match status" value="1"/>
</dbReference>